<evidence type="ECO:0000256" key="6">
    <source>
        <dbReference type="SAM" id="Phobius"/>
    </source>
</evidence>
<keyword evidence="4 6" id="KW-1133">Transmembrane helix</keyword>
<organism evidence="8 9">
    <name type="scientific">Nocardioides gansuensis</name>
    <dbReference type="NCBI Taxonomy" id="2138300"/>
    <lineage>
        <taxon>Bacteria</taxon>
        <taxon>Bacillati</taxon>
        <taxon>Actinomycetota</taxon>
        <taxon>Actinomycetes</taxon>
        <taxon>Propionibacteriales</taxon>
        <taxon>Nocardioidaceae</taxon>
        <taxon>Nocardioides</taxon>
    </lineage>
</organism>
<dbReference type="PANTHER" id="PTHR38459:SF1">
    <property type="entry name" value="PROPHAGE BACTOPRENOL-LINKED GLUCOSE TRANSLOCASE HOMOLOG"/>
    <property type="match status" value="1"/>
</dbReference>
<feature type="transmembrane region" description="Helical" evidence="6">
    <location>
        <begin position="119"/>
        <end position="137"/>
    </location>
</feature>
<dbReference type="Proteomes" id="UP000246018">
    <property type="component" value="Unassembled WGS sequence"/>
</dbReference>
<evidence type="ECO:0000256" key="3">
    <source>
        <dbReference type="ARBA" id="ARBA00022692"/>
    </source>
</evidence>
<dbReference type="GO" id="GO:0000271">
    <property type="term" value="P:polysaccharide biosynthetic process"/>
    <property type="evidence" value="ECO:0007669"/>
    <property type="project" value="InterPro"/>
</dbReference>
<dbReference type="InterPro" id="IPR007267">
    <property type="entry name" value="GtrA_DPMS_TM"/>
</dbReference>
<proteinExistence type="inferred from homology"/>
<dbReference type="OrthoDB" id="9807815at2"/>
<dbReference type="AlphaFoldDB" id="A0A2T8F4M1"/>
<evidence type="ECO:0000259" key="7">
    <source>
        <dbReference type="Pfam" id="PF04138"/>
    </source>
</evidence>
<keyword evidence="3 6" id="KW-0812">Transmembrane</keyword>
<dbReference type="PANTHER" id="PTHR38459">
    <property type="entry name" value="PROPHAGE BACTOPRENOL-LINKED GLUCOSE TRANSLOCASE HOMOLOG"/>
    <property type="match status" value="1"/>
</dbReference>
<reference evidence="8 9" key="1">
    <citation type="submission" date="2018-04" db="EMBL/GenBank/DDBJ databases">
        <title>Genome of Nocardioides gansuensis WSJ-1.</title>
        <authorList>
            <person name="Wu S."/>
            <person name="Wang G."/>
        </authorList>
    </citation>
    <scope>NUCLEOTIDE SEQUENCE [LARGE SCALE GENOMIC DNA]</scope>
    <source>
        <strain evidence="8 9">WSJ-1</strain>
    </source>
</reference>
<evidence type="ECO:0000313" key="9">
    <source>
        <dbReference type="Proteomes" id="UP000246018"/>
    </source>
</evidence>
<feature type="transmembrane region" description="Helical" evidence="6">
    <location>
        <begin position="85"/>
        <end position="107"/>
    </location>
</feature>
<keyword evidence="5 6" id="KW-0472">Membrane</keyword>
<protein>
    <submittedName>
        <fullName evidence="8">GtrA family protein</fullName>
    </submittedName>
</protein>
<feature type="domain" description="GtrA/DPMS transmembrane" evidence="7">
    <location>
        <begin position="14"/>
        <end position="143"/>
    </location>
</feature>
<feature type="transmembrane region" description="Helical" evidence="6">
    <location>
        <begin position="12"/>
        <end position="34"/>
    </location>
</feature>
<name>A0A2T8F4M1_9ACTN</name>
<dbReference type="GO" id="GO:0005886">
    <property type="term" value="C:plasma membrane"/>
    <property type="evidence" value="ECO:0007669"/>
    <property type="project" value="TreeGrafter"/>
</dbReference>
<comment type="subcellular location">
    <subcellularLocation>
        <location evidence="1">Membrane</location>
        <topology evidence="1">Multi-pass membrane protein</topology>
    </subcellularLocation>
</comment>
<comment type="similarity">
    <text evidence="2">Belongs to the GtrA family.</text>
</comment>
<evidence type="ECO:0000256" key="1">
    <source>
        <dbReference type="ARBA" id="ARBA00004141"/>
    </source>
</evidence>
<gene>
    <name evidence="8" type="ORF">DDE18_21920</name>
</gene>
<feature type="transmembrane region" description="Helical" evidence="6">
    <location>
        <begin position="54"/>
        <end position="73"/>
    </location>
</feature>
<dbReference type="InterPro" id="IPR051401">
    <property type="entry name" value="GtrA_CellWall_Glycosyl"/>
</dbReference>
<dbReference type="Pfam" id="PF04138">
    <property type="entry name" value="GtrA_DPMS_TM"/>
    <property type="match status" value="1"/>
</dbReference>
<keyword evidence="9" id="KW-1185">Reference proteome</keyword>
<evidence type="ECO:0000256" key="5">
    <source>
        <dbReference type="ARBA" id="ARBA00023136"/>
    </source>
</evidence>
<dbReference type="RefSeq" id="WP_116574557.1">
    <property type="nucleotide sequence ID" value="NZ_QDGZ01000016.1"/>
</dbReference>
<evidence type="ECO:0000313" key="8">
    <source>
        <dbReference type="EMBL" id="PVG80662.1"/>
    </source>
</evidence>
<evidence type="ECO:0000256" key="4">
    <source>
        <dbReference type="ARBA" id="ARBA00022989"/>
    </source>
</evidence>
<sequence>MGARWQRFAEELSRFLAVGLLATIVALLIFNFLVHGFNTGGWAPMNDQPELAYFLANCVGMLISFRGTKLWAFRDRAARHADGGVTAFVSVNFATMLIPIACLWLSRNVLGLDDPISDNLSANVVGLLLANAARFALFHQFVFPRAPEVEELLEPAED</sequence>
<evidence type="ECO:0000256" key="2">
    <source>
        <dbReference type="ARBA" id="ARBA00009399"/>
    </source>
</evidence>
<accession>A0A2T8F4M1</accession>
<dbReference type="EMBL" id="QDGZ01000016">
    <property type="protein sequence ID" value="PVG80662.1"/>
    <property type="molecule type" value="Genomic_DNA"/>
</dbReference>
<comment type="caution">
    <text evidence="8">The sequence shown here is derived from an EMBL/GenBank/DDBJ whole genome shotgun (WGS) entry which is preliminary data.</text>
</comment>